<evidence type="ECO:0000313" key="1">
    <source>
        <dbReference type="EMBL" id="NGP75538.1"/>
    </source>
</evidence>
<dbReference type="InterPro" id="IPR021471">
    <property type="entry name" value="DUF3124"/>
</dbReference>
<dbReference type="AlphaFoldDB" id="A0A6M1STV7"/>
<gene>
    <name evidence="1" type="ORF">G3570_02760</name>
</gene>
<reference evidence="1 2" key="1">
    <citation type="submission" date="2020-02" db="EMBL/GenBank/DDBJ databases">
        <title>Balneolaceae bacterium YR4-1, complete genome.</title>
        <authorList>
            <person name="Li Y."/>
            <person name="Wu S."/>
        </authorList>
    </citation>
    <scope>NUCLEOTIDE SEQUENCE [LARGE SCALE GENOMIC DNA]</scope>
    <source>
        <strain evidence="1 2">YR4-1</strain>
    </source>
</reference>
<organism evidence="1 2">
    <name type="scientific">Halalkalibaculum roseum</name>
    <dbReference type="NCBI Taxonomy" id="2709311"/>
    <lineage>
        <taxon>Bacteria</taxon>
        <taxon>Pseudomonadati</taxon>
        <taxon>Balneolota</taxon>
        <taxon>Balneolia</taxon>
        <taxon>Balneolales</taxon>
        <taxon>Balneolaceae</taxon>
        <taxon>Halalkalibaculum</taxon>
    </lineage>
</organism>
<dbReference type="RefSeq" id="WP_165138925.1">
    <property type="nucleotide sequence ID" value="NZ_JAALLT010000001.1"/>
</dbReference>
<protein>
    <submittedName>
        <fullName evidence="1">DUF3124 domain-containing protein</fullName>
    </submittedName>
</protein>
<dbReference type="Pfam" id="PF11322">
    <property type="entry name" value="DUF3124"/>
    <property type="match status" value="1"/>
</dbReference>
<keyword evidence="2" id="KW-1185">Reference proteome</keyword>
<dbReference type="Proteomes" id="UP000473278">
    <property type="component" value="Unassembled WGS sequence"/>
</dbReference>
<dbReference type="PROSITE" id="PS51257">
    <property type="entry name" value="PROKAR_LIPOPROTEIN"/>
    <property type="match status" value="1"/>
</dbReference>
<accession>A0A6M1STV7</accession>
<sequence length="190" mass="21031">MPNRILYILLIPMLLACGSEDVSQPAEPMDSKGSERETADSLMQDNSDFVRLNTSLGQTVYVPVYSHIYQLNQQKTFNLTATLSFRNVDLNRTLTLTRVLYYDSQGIIVKNYLEEPRTINPLASTSFVVEENDLRGGVGANFIVEWESESPVFPPVVEAVMISTSQQQGISFVSAGRVIEDTGGQSDSSP</sequence>
<evidence type="ECO:0000313" key="2">
    <source>
        <dbReference type="Proteomes" id="UP000473278"/>
    </source>
</evidence>
<name>A0A6M1STV7_9BACT</name>
<proteinExistence type="predicted"/>
<comment type="caution">
    <text evidence="1">The sequence shown here is derived from an EMBL/GenBank/DDBJ whole genome shotgun (WGS) entry which is preliminary data.</text>
</comment>
<dbReference type="EMBL" id="JAALLT010000001">
    <property type="protein sequence ID" value="NGP75538.1"/>
    <property type="molecule type" value="Genomic_DNA"/>
</dbReference>